<evidence type="ECO:0000313" key="1">
    <source>
        <dbReference type="EMBL" id="GGA85299.1"/>
    </source>
</evidence>
<proteinExistence type="predicted"/>
<comment type="caution">
    <text evidence="1">The sequence shown here is derived from an EMBL/GenBank/DDBJ whole genome shotgun (WGS) entry which is preliminary data.</text>
</comment>
<name>A0ABQ1HQN4_9FLAO</name>
<dbReference type="Proteomes" id="UP000658793">
    <property type="component" value="Unassembled WGS sequence"/>
</dbReference>
<reference evidence="2" key="1">
    <citation type="journal article" date="2019" name="Int. J. Syst. Evol. Microbiol.">
        <title>The Global Catalogue of Microorganisms (GCM) 10K type strain sequencing project: providing services to taxonomists for standard genome sequencing and annotation.</title>
        <authorList>
            <consortium name="The Broad Institute Genomics Platform"/>
            <consortium name="The Broad Institute Genome Sequencing Center for Infectious Disease"/>
            <person name="Wu L."/>
            <person name="Ma J."/>
        </authorList>
    </citation>
    <scope>NUCLEOTIDE SEQUENCE [LARGE SCALE GENOMIC DNA]</scope>
    <source>
        <strain evidence="2">CGMCC 1.12811</strain>
    </source>
</reference>
<protein>
    <submittedName>
        <fullName evidence="1">Uncharacterized protein</fullName>
    </submittedName>
</protein>
<keyword evidence="2" id="KW-1185">Reference proteome</keyword>
<accession>A0ABQ1HQN4</accession>
<dbReference type="EMBL" id="BMGA01000008">
    <property type="protein sequence ID" value="GGA85299.1"/>
    <property type="molecule type" value="Genomic_DNA"/>
</dbReference>
<gene>
    <name evidence="1" type="ORF">GCM10008015_27570</name>
</gene>
<organism evidence="1 2">
    <name type="scientific">Flavobacterium palustre</name>
    <dbReference type="NCBI Taxonomy" id="1476463"/>
    <lineage>
        <taxon>Bacteria</taxon>
        <taxon>Pseudomonadati</taxon>
        <taxon>Bacteroidota</taxon>
        <taxon>Flavobacteriia</taxon>
        <taxon>Flavobacteriales</taxon>
        <taxon>Flavobacteriaceae</taxon>
        <taxon>Flavobacterium</taxon>
    </lineage>
</organism>
<sequence>MGIPDTLASKEIRVYKSYQITTGTELFRFYKVDEKNWSAILYHFRNDLTTFDETVITPKSNFEYLWLQFYIINIKKLPSIREIDYKIQKPRVVFDEKYGYVVETTTLGVMDGIGYKLYYRNLKEINTIQFDNYEIYLKQSPDVDELNAYNEIINLIKANFNVWQ</sequence>
<evidence type="ECO:0000313" key="2">
    <source>
        <dbReference type="Proteomes" id="UP000658793"/>
    </source>
</evidence>